<keyword evidence="1" id="KW-0812">Transmembrane</keyword>
<dbReference type="Gene3D" id="3.30.70.1450">
    <property type="entry name" value="Regulator of K+ conductance, C-terminal domain"/>
    <property type="match status" value="1"/>
</dbReference>
<keyword evidence="1" id="KW-0472">Membrane</keyword>
<evidence type="ECO:0000259" key="2">
    <source>
        <dbReference type="PROSITE" id="PS51202"/>
    </source>
</evidence>
<feature type="transmembrane region" description="Helical" evidence="1">
    <location>
        <begin position="6"/>
        <end position="30"/>
    </location>
</feature>
<protein>
    <recommendedName>
        <fullName evidence="2">RCK C-terminal domain-containing protein</fullName>
    </recommendedName>
</protein>
<evidence type="ECO:0000313" key="4">
    <source>
        <dbReference type="Proteomes" id="UP000603234"/>
    </source>
</evidence>
<gene>
    <name evidence="3" type="ORF">GH808_14330</name>
</gene>
<comment type="caution">
    <text evidence="3">The sequence shown here is derived from an EMBL/GenBank/DDBJ whole genome shotgun (WGS) entry which is preliminary data.</text>
</comment>
<keyword evidence="1" id="KW-1133">Transmembrane helix</keyword>
<feature type="transmembrane region" description="Helical" evidence="1">
    <location>
        <begin position="104"/>
        <end position="124"/>
    </location>
</feature>
<dbReference type="SUPFAM" id="SSF116726">
    <property type="entry name" value="TrkA C-terminal domain-like"/>
    <property type="match status" value="1"/>
</dbReference>
<evidence type="ECO:0000313" key="3">
    <source>
        <dbReference type="EMBL" id="MBC3805586.1"/>
    </source>
</evidence>
<sequence length="230" mass="26611">MGFNVSLISFFVLIIAYLIVVEIFTVLFRLTGLREDKARFQAISCMTNSGFTTKESELILNSVARRHLARIMMIFGYLFAVTGVSILVNLFIRSSGDQFNWWTIGYSVFFLIVIIILTRSKWIIRRFDRMVERLARNKSKGAFCNNVRILEMFQDKLIAEVFITCLPPEITGKTLLEMNFRHTYKLNVLLIKRGNLIIDHVVASDQIIQGDRIVIYGPKDKVVELFKDKI</sequence>
<dbReference type="InterPro" id="IPR006037">
    <property type="entry name" value="RCK_C"/>
</dbReference>
<accession>A0ABR6WYK5</accession>
<evidence type="ECO:0000256" key="1">
    <source>
        <dbReference type="SAM" id="Phobius"/>
    </source>
</evidence>
<feature type="transmembrane region" description="Helical" evidence="1">
    <location>
        <begin position="71"/>
        <end position="92"/>
    </location>
</feature>
<keyword evidence="4" id="KW-1185">Reference proteome</keyword>
<dbReference type="PROSITE" id="PS51202">
    <property type="entry name" value="RCK_C"/>
    <property type="match status" value="1"/>
</dbReference>
<dbReference type="InterPro" id="IPR036721">
    <property type="entry name" value="RCK_C_sf"/>
</dbReference>
<dbReference type="EMBL" id="WJBC01000036">
    <property type="protein sequence ID" value="MBC3805586.1"/>
    <property type="molecule type" value="Genomic_DNA"/>
</dbReference>
<organism evidence="3 4">
    <name type="scientific">Acetobacterium fimetarium</name>
    <dbReference type="NCBI Taxonomy" id="52691"/>
    <lineage>
        <taxon>Bacteria</taxon>
        <taxon>Bacillati</taxon>
        <taxon>Bacillota</taxon>
        <taxon>Clostridia</taxon>
        <taxon>Eubacteriales</taxon>
        <taxon>Eubacteriaceae</taxon>
        <taxon>Acetobacterium</taxon>
    </lineage>
</organism>
<dbReference type="Proteomes" id="UP000603234">
    <property type="component" value="Unassembled WGS sequence"/>
</dbReference>
<feature type="domain" description="RCK C-terminal" evidence="2">
    <location>
        <begin position="145"/>
        <end position="230"/>
    </location>
</feature>
<name>A0ABR6WYK5_9FIRM</name>
<dbReference type="RefSeq" id="WP_186843471.1">
    <property type="nucleotide sequence ID" value="NZ_WJBC01000036.1"/>
</dbReference>
<reference evidence="3 4" key="1">
    <citation type="journal article" date="2020" name="mSystems">
        <title>Defining Genomic and Predicted Metabolic Features of the Acetobacterium Genus.</title>
        <authorList>
            <person name="Ross D.E."/>
            <person name="Marshall C.W."/>
            <person name="Gulliver D."/>
            <person name="May H.D."/>
            <person name="Norman R.S."/>
        </authorList>
    </citation>
    <scope>NUCLEOTIDE SEQUENCE [LARGE SCALE GENOMIC DNA]</scope>
    <source>
        <strain evidence="3 4">DSM 8238</strain>
    </source>
</reference>
<proteinExistence type="predicted"/>